<protein>
    <submittedName>
        <fullName evidence="2">DUF1294 domain-containing protein</fullName>
    </submittedName>
</protein>
<gene>
    <name evidence="2" type="ORF">AACH06_24665</name>
</gene>
<feature type="transmembrane region" description="Helical" evidence="1">
    <location>
        <begin position="105"/>
        <end position="128"/>
    </location>
</feature>
<dbReference type="RefSeq" id="WP_341428512.1">
    <property type="nucleotide sequence ID" value="NZ_JBBUTG010000024.1"/>
</dbReference>
<dbReference type="InterPro" id="IPR010718">
    <property type="entry name" value="DUF1294"/>
</dbReference>
<keyword evidence="1" id="KW-0472">Membrane</keyword>
<keyword evidence="3" id="KW-1185">Reference proteome</keyword>
<dbReference type="Proteomes" id="UP001371218">
    <property type="component" value="Unassembled WGS sequence"/>
</dbReference>
<evidence type="ECO:0000313" key="3">
    <source>
        <dbReference type="Proteomes" id="UP001371218"/>
    </source>
</evidence>
<accession>A0ABU9BVN9</accession>
<dbReference type="Pfam" id="PF06961">
    <property type="entry name" value="DUF1294"/>
    <property type="match status" value="1"/>
</dbReference>
<feature type="transmembrane region" description="Helical" evidence="1">
    <location>
        <begin position="69"/>
        <end position="93"/>
    </location>
</feature>
<sequence length="132" mass="13984">MAPSSASSAASWGTASYFAVPAFISVYFVVTLWWRVPLWILGVYAGASMLCFALYAIDKSAAVARRRRVSEATLLGLGLLGGWPGAIVAQQVLRHKSSKASFRSAFWTTVVVNVGVFVAMSSPLIGVVRAAG</sequence>
<proteinExistence type="predicted"/>
<evidence type="ECO:0000313" key="2">
    <source>
        <dbReference type="EMBL" id="MEK8034030.1"/>
    </source>
</evidence>
<keyword evidence="1" id="KW-1133">Transmembrane helix</keyword>
<name>A0ABU9BVN9_9BURK</name>
<evidence type="ECO:0000256" key="1">
    <source>
        <dbReference type="SAM" id="Phobius"/>
    </source>
</evidence>
<organism evidence="2 3">
    <name type="scientific">Ideonella lacteola</name>
    <dbReference type="NCBI Taxonomy" id="2984193"/>
    <lineage>
        <taxon>Bacteria</taxon>
        <taxon>Pseudomonadati</taxon>
        <taxon>Pseudomonadota</taxon>
        <taxon>Betaproteobacteria</taxon>
        <taxon>Burkholderiales</taxon>
        <taxon>Sphaerotilaceae</taxon>
        <taxon>Ideonella</taxon>
    </lineage>
</organism>
<keyword evidence="1" id="KW-0812">Transmembrane</keyword>
<dbReference type="EMBL" id="JBBUTG010000024">
    <property type="protein sequence ID" value="MEK8034030.1"/>
    <property type="molecule type" value="Genomic_DNA"/>
</dbReference>
<feature type="transmembrane region" description="Helical" evidence="1">
    <location>
        <begin position="12"/>
        <end position="30"/>
    </location>
</feature>
<comment type="caution">
    <text evidence="2">The sequence shown here is derived from an EMBL/GenBank/DDBJ whole genome shotgun (WGS) entry which is preliminary data.</text>
</comment>
<reference evidence="2 3" key="1">
    <citation type="submission" date="2024-04" db="EMBL/GenBank/DDBJ databases">
        <title>Novel species of the genus Ideonella isolated from streams.</title>
        <authorList>
            <person name="Lu H."/>
        </authorList>
    </citation>
    <scope>NUCLEOTIDE SEQUENCE [LARGE SCALE GENOMIC DNA]</scope>
    <source>
        <strain evidence="2 3">DXS29W</strain>
    </source>
</reference>
<feature type="transmembrane region" description="Helical" evidence="1">
    <location>
        <begin position="36"/>
        <end position="57"/>
    </location>
</feature>